<protein>
    <submittedName>
        <fullName evidence="1">Uncharacterized protein</fullName>
    </submittedName>
</protein>
<organism evidence="1 2">
    <name type="scientific">Pleurodeles waltl</name>
    <name type="common">Iberian ribbed newt</name>
    <dbReference type="NCBI Taxonomy" id="8319"/>
    <lineage>
        <taxon>Eukaryota</taxon>
        <taxon>Metazoa</taxon>
        <taxon>Chordata</taxon>
        <taxon>Craniata</taxon>
        <taxon>Vertebrata</taxon>
        <taxon>Euteleostomi</taxon>
        <taxon>Amphibia</taxon>
        <taxon>Batrachia</taxon>
        <taxon>Caudata</taxon>
        <taxon>Salamandroidea</taxon>
        <taxon>Salamandridae</taxon>
        <taxon>Pleurodelinae</taxon>
        <taxon>Pleurodeles</taxon>
    </lineage>
</organism>
<comment type="caution">
    <text evidence="1">The sequence shown here is derived from an EMBL/GenBank/DDBJ whole genome shotgun (WGS) entry which is preliminary data.</text>
</comment>
<dbReference type="EMBL" id="JANPWB010000016">
    <property type="protein sequence ID" value="KAJ1083970.1"/>
    <property type="molecule type" value="Genomic_DNA"/>
</dbReference>
<keyword evidence="2" id="KW-1185">Reference proteome</keyword>
<reference evidence="1" key="1">
    <citation type="journal article" date="2022" name="bioRxiv">
        <title>Sequencing and chromosome-scale assembly of the giantPleurodeles waltlgenome.</title>
        <authorList>
            <person name="Brown T."/>
            <person name="Elewa A."/>
            <person name="Iarovenko S."/>
            <person name="Subramanian E."/>
            <person name="Araus A.J."/>
            <person name="Petzold A."/>
            <person name="Susuki M."/>
            <person name="Suzuki K.-i.T."/>
            <person name="Hayashi T."/>
            <person name="Toyoda A."/>
            <person name="Oliveira C."/>
            <person name="Osipova E."/>
            <person name="Leigh N.D."/>
            <person name="Simon A."/>
            <person name="Yun M.H."/>
        </authorList>
    </citation>
    <scope>NUCLEOTIDE SEQUENCE</scope>
    <source>
        <strain evidence="1">20211129_DDA</strain>
        <tissue evidence="1">Liver</tissue>
    </source>
</reference>
<evidence type="ECO:0000313" key="1">
    <source>
        <dbReference type="EMBL" id="KAJ1083970.1"/>
    </source>
</evidence>
<sequence>MNPPHTKSGCDGGGQRVRMKLFAAYPVGGDQESWQQLRLYEEVEQQREVIHPECADESAEWWLMLKD</sequence>
<dbReference type="Proteomes" id="UP001066276">
    <property type="component" value="Chromosome 12"/>
</dbReference>
<name>A0AAV7KXG6_PLEWA</name>
<gene>
    <name evidence="1" type="ORF">NDU88_004125</name>
</gene>
<dbReference type="AlphaFoldDB" id="A0AAV7KXG6"/>
<evidence type="ECO:0000313" key="2">
    <source>
        <dbReference type="Proteomes" id="UP001066276"/>
    </source>
</evidence>
<accession>A0AAV7KXG6</accession>
<proteinExistence type="predicted"/>